<comment type="similarity">
    <text evidence="2">Belongs to the sulfatase family.</text>
</comment>
<feature type="domain" description="Sulfatase N-terminal" evidence="8">
    <location>
        <begin position="33"/>
        <end position="397"/>
    </location>
</feature>
<accession>A0A517NCS8</accession>
<evidence type="ECO:0000256" key="3">
    <source>
        <dbReference type="ARBA" id="ARBA00022723"/>
    </source>
</evidence>
<dbReference type="GO" id="GO:0046872">
    <property type="term" value="F:metal ion binding"/>
    <property type="evidence" value="ECO:0007669"/>
    <property type="project" value="UniProtKB-KW"/>
</dbReference>
<evidence type="ECO:0000256" key="7">
    <source>
        <dbReference type="SAM" id="SignalP"/>
    </source>
</evidence>
<keyword evidence="5 9" id="KW-0378">Hydrolase</keyword>
<dbReference type="Proteomes" id="UP000318538">
    <property type="component" value="Chromosome"/>
</dbReference>
<dbReference type="PANTHER" id="PTHR45953">
    <property type="entry name" value="IDURONATE 2-SULFATASE"/>
    <property type="match status" value="1"/>
</dbReference>
<keyword evidence="4 7" id="KW-0732">Signal</keyword>
<dbReference type="EMBL" id="CP036525">
    <property type="protein sequence ID" value="QDT04945.1"/>
    <property type="molecule type" value="Genomic_DNA"/>
</dbReference>
<evidence type="ECO:0000256" key="2">
    <source>
        <dbReference type="ARBA" id="ARBA00008779"/>
    </source>
</evidence>
<dbReference type="InterPro" id="IPR017850">
    <property type="entry name" value="Alkaline_phosphatase_core_sf"/>
</dbReference>
<dbReference type="AlphaFoldDB" id="A0A517NCS8"/>
<organism evidence="9 10">
    <name type="scientific">Rubripirellula lacrimiformis</name>
    <dbReference type="NCBI Taxonomy" id="1930273"/>
    <lineage>
        <taxon>Bacteria</taxon>
        <taxon>Pseudomonadati</taxon>
        <taxon>Planctomycetota</taxon>
        <taxon>Planctomycetia</taxon>
        <taxon>Pirellulales</taxon>
        <taxon>Pirellulaceae</taxon>
        <taxon>Rubripirellula</taxon>
    </lineage>
</organism>
<keyword evidence="3" id="KW-0479">Metal-binding</keyword>
<dbReference type="GO" id="GO:0004423">
    <property type="term" value="F:iduronate-2-sulfatase activity"/>
    <property type="evidence" value="ECO:0007669"/>
    <property type="project" value="InterPro"/>
</dbReference>
<gene>
    <name evidence="9" type="primary">betC_7</name>
    <name evidence="9" type="ORF">K227x_33430</name>
</gene>
<dbReference type="CDD" id="cd16030">
    <property type="entry name" value="iduronate-2-sulfatase"/>
    <property type="match status" value="1"/>
</dbReference>
<dbReference type="InterPro" id="IPR000917">
    <property type="entry name" value="Sulfatase_N"/>
</dbReference>
<dbReference type="InterPro" id="IPR035874">
    <property type="entry name" value="IDS"/>
</dbReference>
<evidence type="ECO:0000256" key="6">
    <source>
        <dbReference type="ARBA" id="ARBA00022837"/>
    </source>
</evidence>
<reference evidence="9 10" key="1">
    <citation type="submission" date="2019-02" db="EMBL/GenBank/DDBJ databases">
        <title>Deep-cultivation of Planctomycetes and their phenomic and genomic characterization uncovers novel biology.</title>
        <authorList>
            <person name="Wiegand S."/>
            <person name="Jogler M."/>
            <person name="Boedeker C."/>
            <person name="Pinto D."/>
            <person name="Vollmers J."/>
            <person name="Rivas-Marin E."/>
            <person name="Kohn T."/>
            <person name="Peeters S.H."/>
            <person name="Heuer A."/>
            <person name="Rast P."/>
            <person name="Oberbeckmann S."/>
            <person name="Bunk B."/>
            <person name="Jeske O."/>
            <person name="Meyerdierks A."/>
            <person name="Storesund J.E."/>
            <person name="Kallscheuer N."/>
            <person name="Luecker S."/>
            <person name="Lage O.M."/>
            <person name="Pohl T."/>
            <person name="Merkel B.J."/>
            <person name="Hornburger P."/>
            <person name="Mueller R.-W."/>
            <person name="Bruemmer F."/>
            <person name="Labrenz M."/>
            <person name="Spormann A.M."/>
            <person name="Op den Camp H."/>
            <person name="Overmann J."/>
            <person name="Amann R."/>
            <person name="Jetten M.S.M."/>
            <person name="Mascher T."/>
            <person name="Medema M.H."/>
            <person name="Devos D.P."/>
            <person name="Kaster A.-K."/>
            <person name="Ovreas L."/>
            <person name="Rohde M."/>
            <person name="Galperin M.Y."/>
            <person name="Jogler C."/>
        </authorList>
    </citation>
    <scope>NUCLEOTIDE SEQUENCE [LARGE SCALE GENOMIC DNA]</scope>
    <source>
        <strain evidence="9 10">K22_7</strain>
    </source>
</reference>
<proteinExistence type="inferred from homology"/>
<dbReference type="SUPFAM" id="SSF53649">
    <property type="entry name" value="Alkaline phosphatase-like"/>
    <property type="match status" value="1"/>
</dbReference>
<evidence type="ECO:0000313" key="10">
    <source>
        <dbReference type="Proteomes" id="UP000318538"/>
    </source>
</evidence>
<evidence type="ECO:0000256" key="5">
    <source>
        <dbReference type="ARBA" id="ARBA00022801"/>
    </source>
</evidence>
<evidence type="ECO:0000259" key="8">
    <source>
        <dbReference type="Pfam" id="PF00884"/>
    </source>
</evidence>
<dbReference type="Pfam" id="PF00884">
    <property type="entry name" value="Sulfatase"/>
    <property type="match status" value="1"/>
</dbReference>
<evidence type="ECO:0000256" key="4">
    <source>
        <dbReference type="ARBA" id="ARBA00022729"/>
    </source>
</evidence>
<dbReference type="Gene3D" id="3.40.720.10">
    <property type="entry name" value="Alkaline Phosphatase, subunit A"/>
    <property type="match status" value="1"/>
</dbReference>
<evidence type="ECO:0000313" key="9">
    <source>
        <dbReference type="EMBL" id="QDT04945.1"/>
    </source>
</evidence>
<dbReference type="KEGG" id="rlc:K227x_33430"/>
<feature type="chain" id="PRO_5021766967" evidence="7">
    <location>
        <begin position="30"/>
        <end position="543"/>
    </location>
</feature>
<feature type="signal peptide" evidence="7">
    <location>
        <begin position="1"/>
        <end position="29"/>
    </location>
</feature>
<dbReference type="EC" id="3.1.6.6" evidence="9"/>
<dbReference type="GO" id="GO:0005737">
    <property type="term" value="C:cytoplasm"/>
    <property type="evidence" value="ECO:0007669"/>
    <property type="project" value="TreeGrafter"/>
</dbReference>
<keyword evidence="6" id="KW-0106">Calcium</keyword>
<dbReference type="GO" id="GO:0047753">
    <property type="term" value="F:choline-sulfatase activity"/>
    <property type="evidence" value="ECO:0007669"/>
    <property type="project" value="UniProtKB-EC"/>
</dbReference>
<evidence type="ECO:0000256" key="1">
    <source>
        <dbReference type="ARBA" id="ARBA00001913"/>
    </source>
</evidence>
<dbReference type="PANTHER" id="PTHR45953:SF1">
    <property type="entry name" value="IDURONATE 2-SULFATASE"/>
    <property type="match status" value="1"/>
</dbReference>
<name>A0A517NCS8_9BACT</name>
<comment type="cofactor">
    <cofactor evidence="1">
        <name>Ca(2+)</name>
        <dbReference type="ChEBI" id="CHEBI:29108"/>
    </cofactor>
</comment>
<sequence precursor="true">MNESRLKLETMKYLSIAICSLAFAVHCGAAEKPNILFIAVDDLRPELGCYGSPIAVSPNFDALAKEGLLFNRAYCQQAICRPSRASLMTGARPETTGLFHNYVSLRELQPNIVTLPQQLIAHGYDAAYCGKIFHLGDNDEGVSWNRESVKWLQGIKKPKSGFALPENQKIQTEDRTEMIAKYGDAAKRGLASGPAYESADVPDHAYVDGYETLRAIETMKQMVKEGDKPFFMALGFKKPHLNWVAPKKYWDMYDRDKIPMASETEAPLNGAAMGLHASFELRTRSGIPKTGDLDPELARTLKHAYLACVSYVDAQFGKMVAALEEAGVRDNTIIVVWGDHGWHLGDMGVWGKATNYEIATRVPMMIWSPTMKSHGAKTDALVELVDIYPTLCELAGVPIPDHVEGHSFVPLMDDPDQPWKKAAFSQYPNPALREWAANPLSPAMRETWFGPLIQEVETRIQQQQGDRWDRELFEQHLMGYTMRTDRYRLVLWRDHREPNVDPVFVELFDHQTDPLETKNVAGDFPDLVESLSQQLNLGWEAAL</sequence>
<protein>
    <submittedName>
        <fullName evidence="9">Choline-sulfatase</fullName>
        <ecNumber evidence="9">3.1.6.6</ecNumber>
    </submittedName>
</protein>
<keyword evidence="10" id="KW-1185">Reference proteome</keyword>